<reference evidence="3 4" key="1">
    <citation type="submission" date="2019-04" db="EMBL/GenBank/DDBJ databases">
        <title>Sphingobacterium olei sp. nov., isolated from oil-contaminated soil.</title>
        <authorList>
            <person name="Liu B."/>
        </authorList>
    </citation>
    <scope>NUCLEOTIDE SEQUENCE [LARGE SCALE GENOMIC DNA]</scope>
    <source>
        <strain evidence="3 4">Y3L14</strain>
    </source>
</reference>
<organism evidence="3 4">
    <name type="scientific">Sphingobacterium alkalisoli</name>
    <dbReference type="NCBI Taxonomy" id="1874115"/>
    <lineage>
        <taxon>Bacteria</taxon>
        <taxon>Pseudomonadati</taxon>
        <taxon>Bacteroidota</taxon>
        <taxon>Sphingobacteriia</taxon>
        <taxon>Sphingobacteriales</taxon>
        <taxon>Sphingobacteriaceae</taxon>
        <taxon>Sphingobacterium</taxon>
    </lineage>
</organism>
<protein>
    <recommendedName>
        <fullName evidence="2">Signal transduction histidine kinase internal region domain-containing protein</fullName>
    </recommendedName>
</protein>
<feature type="domain" description="Signal transduction histidine kinase internal region" evidence="2">
    <location>
        <begin position="165"/>
        <end position="240"/>
    </location>
</feature>
<feature type="transmembrane region" description="Helical" evidence="1">
    <location>
        <begin position="58"/>
        <end position="76"/>
    </location>
</feature>
<evidence type="ECO:0000256" key="1">
    <source>
        <dbReference type="SAM" id="Phobius"/>
    </source>
</evidence>
<dbReference type="Proteomes" id="UP000309872">
    <property type="component" value="Unassembled WGS sequence"/>
</dbReference>
<gene>
    <name evidence="3" type="ORF">FAZ19_15770</name>
</gene>
<keyword evidence="1" id="KW-0812">Transmembrane</keyword>
<dbReference type="GO" id="GO:0000155">
    <property type="term" value="F:phosphorelay sensor kinase activity"/>
    <property type="evidence" value="ECO:0007669"/>
    <property type="project" value="InterPro"/>
</dbReference>
<accession>A0A4U0GX72</accession>
<dbReference type="PANTHER" id="PTHR34220:SF7">
    <property type="entry name" value="SENSOR HISTIDINE KINASE YPDA"/>
    <property type="match status" value="1"/>
</dbReference>
<dbReference type="Gene3D" id="3.30.565.10">
    <property type="entry name" value="Histidine kinase-like ATPase, C-terminal domain"/>
    <property type="match status" value="1"/>
</dbReference>
<proteinExistence type="predicted"/>
<dbReference type="GO" id="GO:0016020">
    <property type="term" value="C:membrane"/>
    <property type="evidence" value="ECO:0007669"/>
    <property type="project" value="InterPro"/>
</dbReference>
<dbReference type="InterPro" id="IPR050640">
    <property type="entry name" value="Bact_2-comp_sensor_kinase"/>
</dbReference>
<feature type="transmembrane region" description="Helical" evidence="1">
    <location>
        <begin position="88"/>
        <end position="110"/>
    </location>
</feature>
<evidence type="ECO:0000259" key="2">
    <source>
        <dbReference type="Pfam" id="PF06580"/>
    </source>
</evidence>
<keyword evidence="1" id="KW-1133">Transmembrane helix</keyword>
<dbReference type="InterPro" id="IPR010559">
    <property type="entry name" value="Sig_transdc_His_kin_internal"/>
</dbReference>
<sequence length="349" mass="40455">MNQLKLFVDQEIDETKSIKWLINGRSLLFHILGISFVISLEMYVSVKLGGWKPIDQYILFYILNVAFFFLEGKLLFAQIFKCDKNSLVFILLVLISLLVHFESILILLSYTNERFKLARGLEREMIYINAGYRSVIVCGYGAAYALASHNISRERLKRKLENGYLLALLNPHHIYNSLYFVKVEMKSNPERAEKMLDLLSRSLMFSWENLSADGKITLEKELEHVTRLIEMHRLRFEENFYLDILTEVDANQAKTIKILPLILFTLVENMLKYAVLDSPDSPANLTIKCKRGALEILIANGKLPKTKLPASGQGMRITRDRLKNTYGRRHKLIVEDKDKIYMLKLTINL</sequence>
<evidence type="ECO:0000313" key="3">
    <source>
        <dbReference type="EMBL" id="TJY63727.1"/>
    </source>
</evidence>
<dbReference type="InterPro" id="IPR036890">
    <property type="entry name" value="HATPase_C_sf"/>
</dbReference>
<keyword evidence="1" id="KW-0472">Membrane</keyword>
<dbReference type="PANTHER" id="PTHR34220">
    <property type="entry name" value="SENSOR HISTIDINE KINASE YPDA"/>
    <property type="match status" value="1"/>
</dbReference>
<feature type="transmembrane region" description="Helical" evidence="1">
    <location>
        <begin position="27"/>
        <end position="46"/>
    </location>
</feature>
<dbReference type="Pfam" id="PF06580">
    <property type="entry name" value="His_kinase"/>
    <property type="match status" value="1"/>
</dbReference>
<keyword evidence="4" id="KW-1185">Reference proteome</keyword>
<name>A0A4U0GX72_9SPHI</name>
<evidence type="ECO:0000313" key="4">
    <source>
        <dbReference type="Proteomes" id="UP000309872"/>
    </source>
</evidence>
<comment type="caution">
    <text evidence="3">The sequence shown here is derived from an EMBL/GenBank/DDBJ whole genome shotgun (WGS) entry which is preliminary data.</text>
</comment>
<dbReference type="EMBL" id="SUKA01000005">
    <property type="protein sequence ID" value="TJY63727.1"/>
    <property type="molecule type" value="Genomic_DNA"/>
</dbReference>
<dbReference type="RefSeq" id="WP_136821719.1">
    <property type="nucleotide sequence ID" value="NZ_BMJX01000005.1"/>
</dbReference>
<dbReference type="AlphaFoldDB" id="A0A4U0GX72"/>
<dbReference type="OrthoDB" id="9792992at2"/>